<evidence type="ECO:0000313" key="2">
    <source>
        <dbReference type="Proteomes" id="UP000192366"/>
    </source>
</evidence>
<protein>
    <recommendedName>
        <fullName evidence="3">NIPSNAP domain-containing protein</fullName>
    </recommendedName>
</protein>
<keyword evidence="2" id="KW-1185">Reference proteome</keyword>
<dbReference type="InterPro" id="IPR011008">
    <property type="entry name" value="Dimeric_a/b-barrel"/>
</dbReference>
<reference evidence="1 2" key="1">
    <citation type="submission" date="2017-02" db="EMBL/GenBank/DDBJ databases">
        <title>The new phylogeny of genus Mycobacterium.</title>
        <authorList>
            <person name="Tortoli E."/>
            <person name="Trovato A."/>
            <person name="Cirillo D.M."/>
        </authorList>
    </citation>
    <scope>NUCLEOTIDE SEQUENCE [LARGE SCALE GENOMIC DNA]</scope>
    <source>
        <strain evidence="1 2">DSM 45578</strain>
    </source>
</reference>
<organism evidence="1 2">
    <name type="scientific">Mycolicibacterium bacteremicum</name>
    <name type="common">Mycobacterium bacteremicum</name>
    <dbReference type="NCBI Taxonomy" id="564198"/>
    <lineage>
        <taxon>Bacteria</taxon>
        <taxon>Bacillati</taxon>
        <taxon>Actinomycetota</taxon>
        <taxon>Actinomycetes</taxon>
        <taxon>Mycobacteriales</taxon>
        <taxon>Mycobacteriaceae</taxon>
        <taxon>Mycolicibacterium</taxon>
    </lineage>
</organism>
<comment type="caution">
    <text evidence="1">The sequence shown here is derived from an EMBL/GenBank/DDBJ whole genome shotgun (WGS) entry which is preliminary data.</text>
</comment>
<gene>
    <name evidence="1" type="ORF">BST17_19280</name>
</gene>
<dbReference type="EMBL" id="MVHJ01000018">
    <property type="protein sequence ID" value="ORA03260.1"/>
    <property type="molecule type" value="Genomic_DNA"/>
</dbReference>
<sequence>MELRTYTLADAAALNRYIDEFWPRHIRTLRAYGIDVHGVWTDAAEPHRVIALVGYRPGADPQRLAATYRDSQDFLDDHASFDPGLIIATEVRELTPIACSGLR</sequence>
<dbReference type="STRING" id="564198.BST17_19280"/>
<dbReference type="AlphaFoldDB" id="A0A1W9YU32"/>
<evidence type="ECO:0000313" key="1">
    <source>
        <dbReference type="EMBL" id="ORA03260.1"/>
    </source>
</evidence>
<evidence type="ECO:0008006" key="3">
    <source>
        <dbReference type="Google" id="ProtNLM"/>
    </source>
</evidence>
<proteinExistence type="predicted"/>
<dbReference type="RefSeq" id="WP_083060508.1">
    <property type="nucleotide sequence ID" value="NZ_JACKVM010000008.1"/>
</dbReference>
<accession>A0A1W9YU32</accession>
<dbReference type="SUPFAM" id="SSF54909">
    <property type="entry name" value="Dimeric alpha+beta barrel"/>
    <property type="match status" value="1"/>
</dbReference>
<dbReference type="Proteomes" id="UP000192366">
    <property type="component" value="Unassembled WGS sequence"/>
</dbReference>
<dbReference type="OrthoDB" id="2297285at2"/>
<name>A0A1W9YU32_MYCBA</name>